<keyword evidence="2" id="KW-1185">Reference proteome</keyword>
<evidence type="ECO:0000313" key="2">
    <source>
        <dbReference type="Proteomes" id="UP000887013"/>
    </source>
</evidence>
<dbReference type="AlphaFoldDB" id="A0A8X6UXR9"/>
<dbReference type="EMBL" id="BMAW01040927">
    <property type="protein sequence ID" value="GFU61655.1"/>
    <property type="molecule type" value="Genomic_DNA"/>
</dbReference>
<gene>
    <name evidence="1" type="ORF">NPIL_622021</name>
</gene>
<accession>A0A8X6UXR9</accession>
<dbReference type="Proteomes" id="UP000887013">
    <property type="component" value="Unassembled WGS sequence"/>
</dbReference>
<protein>
    <submittedName>
        <fullName evidence="1">Uncharacterized protein</fullName>
    </submittedName>
</protein>
<name>A0A8X6UXR9_NEPPI</name>
<sequence length="394" mass="45320">SEDYNKDSSEDYNKDLKEEKEWFYDPNGGAIRKIMEVVRLKDDAMMSFKSHKYSYCQKKDTMVHSCSATGTFGNFENILCSVYSDAEVNSGQQIELYQFCFEVSGPRLFEAKGNCKIYFKDGEKSEIVSEQTSICTRSRDVTLIIQGEDTLELKLSLGDKMNMVEDNKGNKFAVFEPVLNVEFDKISYSVLVFVVPPGMSKNRIDEITDGFSKIMSDPEVIEEFQLLSHMSLSNFQYDVQDTSSNLVDQFFPLLSPWIKEQNSNTVEVYLCTAWQGMIPDESGVAKLNYRYFPQMPQRSFPSKYYHDLFGEADTGGPEMKKVFEESLTILQHTADLVAKGVNLNEIRKFTMDELKNMFQEHRRMVGNKGKFQEANQFFMTHLNNKDGKAEGMDY</sequence>
<proteinExistence type="predicted"/>
<organism evidence="1 2">
    <name type="scientific">Nephila pilipes</name>
    <name type="common">Giant wood spider</name>
    <name type="synonym">Nephila maculata</name>
    <dbReference type="NCBI Taxonomy" id="299642"/>
    <lineage>
        <taxon>Eukaryota</taxon>
        <taxon>Metazoa</taxon>
        <taxon>Ecdysozoa</taxon>
        <taxon>Arthropoda</taxon>
        <taxon>Chelicerata</taxon>
        <taxon>Arachnida</taxon>
        <taxon>Araneae</taxon>
        <taxon>Araneomorphae</taxon>
        <taxon>Entelegynae</taxon>
        <taxon>Araneoidea</taxon>
        <taxon>Nephilidae</taxon>
        <taxon>Nephila</taxon>
    </lineage>
</organism>
<feature type="non-terminal residue" evidence="1">
    <location>
        <position position="1"/>
    </location>
</feature>
<reference evidence="1" key="1">
    <citation type="submission" date="2020-08" db="EMBL/GenBank/DDBJ databases">
        <title>Multicomponent nature underlies the extraordinary mechanical properties of spider dragline silk.</title>
        <authorList>
            <person name="Kono N."/>
            <person name="Nakamura H."/>
            <person name="Mori M."/>
            <person name="Yoshida Y."/>
            <person name="Ohtoshi R."/>
            <person name="Malay A.D."/>
            <person name="Moran D.A.P."/>
            <person name="Tomita M."/>
            <person name="Numata K."/>
            <person name="Arakawa K."/>
        </authorList>
    </citation>
    <scope>NUCLEOTIDE SEQUENCE</scope>
</reference>
<dbReference type="OrthoDB" id="6437020at2759"/>
<comment type="caution">
    <text evidence="1">The sequence shown here is derived from an EMBL/GenBank/DDBJ whole genome shotgun (WGS) entry which is preliminary data.</text>
</comment>
<evidence type="ECO:0000313" key="1">
    <source>
        <dbReference type="EMBL" id="GFU61655.1"/>
    </source>
</evidence>